<name>A0A1G1TF24_9BACT</name>
<dbReference type="Proteomes" id="UP000176294">
    <property type="component" value="Unassembled WGS sequence"/>
</dbReference>
<dbReference type="RefSeq" id="WP_070724286.1">
    <property type="nucleotide sequence ID" value="NZ_MDZB01000016.1"/>
</dbReference>
<accession>A0A1G1TF24</accession>
<reference evidence="2 3" key="1">
    <citation type="submission" date="2016-08" db="EMBL/GenBank/DDBJ databases">
        <title>Hymenobacter coccineus sp. nov., Hymenobacter lapidarius sp. nov. and Hymenobacter glacialis sp. nov., isolated from Antarctic soil.</title>
        <authorList>
            <person name="Sedlacek I."/>
            <person name="Kralova S."/>
            <person name="Kyrova K."/>
            <person name="Maslanova I."/>
            <person name="Stankova E."/>
            <person name="Vrbovska V."/>
            <person name="Nemec M."/>
            <person name="Bartak M."/>
            <person name="Svec P."/>
            <person name="Busse H.-J."/>
            <person name="Pantucek R."/>
        </authorList>
    </citation>
    <scope>NUCLEOTIDE SEQUENCE [LARGE SCALE GENOMIC DNA]</scope>
    <source>
        <strain evidence="2 3">CCM 8643</strain>
    </source>
</reference>
<feature type="region of interest" description="Disordered" evidence="1">
    <location>
        <begin position="100"/>
        <end position="132"/>
    </location>
</feature>
<proteinExistence type="predicted"/>
<comment type="caution">
    <text evidence="2">The sequence shown here is derived from an EMBL/GenBank/DDBJ whole genome shotgun (WGS) entry which is preliminary data.</text>
</comment>
<dbReference type="OrthoDB" id="960257at2"/>
<dbReference type="SUPFAM" id="SSF46689">
    <property type="entry name" value="Homeodomain-like"/>
    <property type="match status" value="1"/>
</dbReference>
<dbReference type="Pfam" id="PF13551">
    <property type="entry name" value="HTH_29"/>
    <property type="match status" value="1"/>
</dbReference>
<dbReference type="AlphaFoldDB" id="A0A1G1TF24"/>
<evidence type="ECO:0008006" key="4">
    <source>
        <dbReference type="Google" id="ProtNLM"/>
    </source>
</evidence>
<evidence type="ECO:0000313" key="2">
    <source>
        <dbReference type="EMBL" id="OGX89474.1"/>
    </source>
</evidence>
<organism evidence="2 3">
    <name type="scientific">Hymenobacter lapidarius</name>
    <dbReference type="NCBI Taxonomy" id="1908237"/>
    <lineage>
        <taxon>Bacteria</taxon>
        <taxon>Pseudomonadati</taxon>
        <taxon>Bacteroidota</taxon>
        <taxon>Cytophagia</taxon>
        <taxon>Cytophagales</taxon>
        <taxon>Hymenobacteraceae</taxon>
        <taxon>Hymenobacter</taxon>
    </lineage>
</organism>
<dbReference type="InterPro" id="IPR009057">
    <property type="entry name" value="Homeodomain-like_sf"/>
</dbReference>
<keyword evidence="3" id="KW-1185">Reference proteome</keyword>
<gene>
    <name evidence="2" type="ORF">BEN47_19675</name>
</gene>
<dbReference type="EMBL" id="MDZB01000016">
    <property type="protein sequence ID" value="OGX89474.1"/>
    <property type="molecule type" value="Genomic_DNA"/>
</dbReference>
<sequence>MSRVNTPQLDESARTALEDVYKQSPNHTLRQRCQLVLLKAAGRAPLDVGQVVGLCRVSVDSWVKRYQQEGIKGLQTKPGRGRKPLVTVADDQAASAAPWLKTGSALPWPRRSGKASGPLVRPPSAAMPSGLF</sequence>
<protein>
    <recommendedName>
        <fullName evidence="4">Winged helix-turn helix domain-containing protein</fullName>
    </recommendedName>
</protein>
<evidence type="ECO:0000313" key="3">
    <source>
        <dbReference type="Proteomes" id="UP000176294"/>
    </source>
</evidence>
<evidence type="ECO:0000256" key="1">
    <source>
        <dbReference type="SAM" id="MobiDB-lite"/>
    </source>
</evidence>